<dbReference type="PROSITE" id="PS50845">
    <property type="entry name" value="RETICULON"/>
    <property type="match status" value="1"/>
</dbReference>
<dbReference type="PANTHER" id="PTHR10994:SF67">
    <property type="entry name" value="RETICULON-LIKE PROTEIN B16"/>
    <property type="match status" value="1"/>
</dbReference>
<keyword evidence="4 6" id="KW-1133">Transmembrane helix</keyword>
<evidence type="ECO:0000256" key="2">
    <source>
        <dbReference type="ARBA" id="ARBA00022692"/>
    </source>
</evidence>
<dbReference type="AlphaFoldDB" id="A0A1S3YSC0"/>
<dbReference type="Pfam" id="PF02453">
    <property type="entry name" value="Reticulon"/>
    <property type="match status" value="1"/>
</dbReference>
<reference evidence="9" key="2">
    <citation type="submission" date="2025-08" db="UniProtKB">
        <authorList>
            <consortium name="RefSeq"/>
        </authorList>
    </citation>
    <scope>IDENTIFICATION</scope>
    <source>
        <tissue evidence="9">Leaf</tissue>
    </source>
</reference>
<organism evidence="8 9">
    <name type="scientific">Nicotiana tabacum</name>
    <name type="common">Common tobacco</name>
    <dbReference type="NCBI Taxonomy" id="4097"/>
    <lineage>
        <taxon>Eukaryota</taxon>
        <taxon>Viridiplantae</taxon>
        <taxon>Streptophyta</taxon>
        <taxon>Embryophyta</taxon>
        <taxon>Tracheophyta</taxon>
        <taxon>Spermatophyta</taxon>
        <taxon>Magnoliopsida</taxon>
        <taxon>eudicotyledons</taxon>
        <taxon>Gunneridae</taxon>
        <taxon>Pentapetalae</taxon>
        <taxon>asterids</taxon>
        <taxon>lamiids</taxon>
        <taxon>Solanales</taxon>
        <taxon>Solanaceae</taxon>
        <taxon>Nicotianoideae</taxon>
        <taxon>Nicotianeae</taxon>
        <taxon>Nicotiana</taxon>
    </lineage>
</organism>
<evidence type="ECO:0000256" key="4">
    <source>
        <dbReference type="ARBA" id="ARBA00022989"/>
    </source>
</evidence>
<feature type="transmembrane region" description="Helical" evidence="6">
    <location>
        <begin position="66"/>
        <end position="81"/>
    </location>
</feature>
<dbReference type="RefSeq" id="XP_016454947.1">
    <property type="nucleotide sequence ID" value="XM_016599461.1"/>
</dbReference>
<sequence length="197" mass="21784">MENSEDLCNIEGNGDGRGNNGACCAPSTSAAAASSAYKLFGRQTSFHQMMGGGKAADVILWRRRRVSFGIIIASTVAWLIFEYSELPFLSVSSDVLLILIVLLFLRANVAAFRKKQLPTLPELVLSEEMVNNAAASFRVKINYMLLMAHDITLGKDFKLFFKEQLYSLLCLPYIINLKTTWIDMLGRSTGNSQGTTE</sequence>
<dbReference type="InterPro" id="IPR045064">
    <property type="entry name" value="Reticulon-like"/>
</dbReference>
<reference evidence="8" key="1">
    <citation type="journal article" date="2014" name="Nat. Commun.">
        <title>The tobacco genome sequence and its comparison with those of tomato and potato.</title>
        <authorList>
            <person name="Sierro N."/>
            <person name="Battey J.N."/>
            <person name="Ouadi S."/>
            <person name="Bakaher N."/>
            <person name="Bovet L."/>
            <person name="Willig A."/>
            <person name="Goepfert S."/>
            <person name="Peitsch M.C."/>
            <person name="Ivanov N.V."/>
        </authorList>
    </citation>
    <scope>NUCLEOTIDE SEQUENCE [LARGE SCALE GENOMIC DNA]</scope>
</reference>
<dbReference type="OrthoDB" id="567788at2759"/>
<evidence type="ECO:0000256" key="1">
    <source>
        <dbReference type="ARBA" id="ARBA00004477"/>
    </source>
</evidence>
<dbReference type="GO" id="GO:0005789">
    <property type="term" value="C:endoplasmic reticulum membrane"/>
    <property type="evidence" value="ECO:0007669"/>
    <property type="project" value="UniProtKB-SubCell"/>
</dbReference>
<keyword evidence="8" id="KW-1185">Reference proteome</keyword>
<gene>
    <name evidence="9" type="primary">LOC107779120</name>
</gene>
<proteinExistence type="predicted"/>
<dbReference type="Proteomes" id="UP000790787">
    <property type="component" value="Chromosome 6"/>
</dbReference>
<keyword evidence="5 6" id="KW-0472">Membrane</keyword>
<dbReference type="PANTHER" id="PTHR10994">
    <property type="entry name" value="RETICULON"/>
    <property type="match status" value="1"/>
</dbReference>
<evidence type="ECO:0000256" key="6">
    <source>
        <dbReference type="RuleBase" id="RU363132"/>
    </source>
</evidence>
<name>A0A1S3YSC0_TOBAC</name>
<evidence type="ECO:0000313" key="8">
    <source>
        <dbReference type="Proteomes" id="UP000790787"/>
    </source>
</evidence>
<dbReference type="GO" id="GO:0009617">
    <property type="term" value="P:response to bacterium"/>
    <property type="evidence" value="ECO:0007669"/>
    <property type="project" value="InterPro"/>
</dbReference>
<feature type="domain" description="Reticulon" evidence="7">
    <location>
        <begin position="55"/>
        <end position="162"/>
    </location>
</feature>
<dbReference type="InterPro" id="IPR003388">
    <property type="entry name" value="Reticulon"/>
</dbReference>
<dbReference type="GeneID" id="107779120"/>
<keyword evidence="3 6" id="KW-0256">Endoplasmic reticulum</keyword>
<comment type="subcellular location">
    <subcellularLocation>
        <location evidence="1 6">Endoplasmic reticulum membrane</location>
        <topology evidence="1 6">Multi-pass membrane protein</topology>
    </subcellularLocation>
</comment>
<dbReference type="RefSeq" id="XP_016454947.1">
    <property type="nucleotide sequence ID" value="XM_016599461.2"/>
</dbReference>
<evidence type="ECO:0000313" key="9">
    <source>
        <dbReference type="RefSeq" id="XP_016454947.1"/>
    </source>
</evidence>
<accession>A0A1S3YSC0</accession>
<evidence type="ECO:0000259" key="7">
    <source>
        <dbReference type="PROSITE" id="PS50845"/>
    </source>
</evidence>
<feature type="transmembrane region" description="Helical" evidence="6">
    <location>
        <begin position="87"/>
        <end position="105"/>
    </location>
</feature>
<protein>
    <recommendedName>
        <fullName evidence="6">Reticulon-like protein</fullName>
    </recommendedName>
</protein>
<evidence type="ECO:0000256" key="3">
    <source>
        <dbReference type="ARBA" id="ARBA00022824"/>
    </source>
</evidence>
<evidence type="ECO:0000256" key="5">
    <source>
        <dbReference type="ARBA" id="ARBA00023136"/>
    </source>
</evidence>
<keyword evidence="2 6" id="KW-0812">Transmembrane</keyword>